<comment type="caution">
    <text evidence="1">The sequence shown here is derived from an EMBL/GenBank/DDBJ whole genome shotgun (WGS) entry which is preliminary data.</text>
</comment>
<keyword evidence="2" id="KW-1185">Reference proteome</keyword>
<gene>
    <name evidence="1" type="ORF">J0A65_22135</name>
</gene>
<dbReference type="InterPro" id="IPR031875">
    <property type="entry name" value="RecA_dep_nuc"/>
</dbReference>
<name>A0ABS3CZN7_9ALTE</name>
<evidence type="ECO:0000313" key="2">
    <source>
        <dbReference type="Proteomes" id="UP000663992"/>
    </source>
</evidence>
<evidence type="ECO:0000313" key="1">
    <source>
        <dbReference type="EMBL" id="MBN7822578.1"/>
    </source>
</evidence>
<organism evidence="1 2">
    <name type="scientific">Bowmanella yangjiangensis</name>
    <dbReference type="NCBI Taxonomy" id="2811230"/>
    <lineage>
        <taxon>Bacteria</taxon>
        <taxon>Pseudomonadati</taxon>
        <taxon>Pseudomonadota</taxon>
        <taxon>Gammaproteobacteria</taxon>
        <taxon>Alteromonadales</taxon>
        <taxon>Alteromonadaceae</taxon>
        <taxon>Bowmanella</taxon>
    </lineage>
</organism>
<sequence length="120" mass="13417">MKGRTVSAQQKRYHDILAQHVGCIACFKEFGARNFHVSIHHVDGRTKPNAHWLVLPMCAGHHQDGTGLAGLIAVHPYKARFEQRYGTQRELMTECALQLQQMGLKVPVTIQALFGLKEAA</sequence>
<protein>
    <recommendedName>
        <fullName evidence="3">Recombinase</fullName>
    </recommendedName>
</protein>
<proteinExistence type="predicted"/>
<dbReference type="Pfam" id="PF16786">
    <property type="entry name" value="RecA_dep_nuc"/>
    <property type="match status" value="1"/>
</dbReference>
<dbReference type="EMBL" id="JAFKCS010000101">
    <property type="protein sequence ID" value="MBN7822578.1"/>
    <property type="molecule type" value="Genomic_DNA"/>
</dbReference>
<dbReference type="RefSeq" id="WP_206596488.1">
    <property type="nucleotide sequence ID" value="NZ_JAFKCS010000101.1"/>
</dbReference>
<dbReference type="Gene3D" id="3.30.40.190">
    <property type="match status" value="1"/>
</dbReference>
<reference evidence="1 2" key="1">
    <citation type="submission" date="2021-03" db="EMBL/GenBank/DDBJ databases">
        <title>novel species isolated from a fishpond in China.</title>
        <authorList>
            <person name="Lu H."/>
            <person name="Cai Z."/>
        </authorList>
    </citation>
    <scope>NUCLEOTIDE SEQUENCE [LARGE SCALE GENOMIC DNA]</scope>
    <source>
        <strain evidence="1 2">Y57</strain>
    </source>
</reference>
<dbReference type="Proteomes" id="UP000663992">
    <property type="component" value="Unassembled WGS sequence"/>
</dbReference>
<evidence type="ECO:0008006" key="3">
    <source>
        <dbReference type="Google" id="ProtNLM"/>
    </source>
</evidence>
<accession>A0ABS3CZN7</accession>